<dbReference type="Gene3D" id="3.10.290.10">
    <property type="entry name" value="RNA-binding S4 domain"/>
    <property type="match status" value="1"/>
</dbReference>
<dbReference type="GO" id="GO:0003723">
    <property type="term" value="F:RNA binding"/>
    <property type="evidence" value="ECO:0007669"/>
    <property type="project" value="UniProtKB-KW"/>
</dbReference>
<dbReference type="RefSeq" id="WP_158341879.1">
    <property type="nucleotide sequence ID" value="NZ_CP033012.1"/>
</dbReference>
<evidence type="ECO:0008006" key="4">
    <source>
        <dbReference type="Google" id="ProtNLM"/>
    </source>
</evidence>
<proteinExistence type="predicted"/>
<evidence type="ECO:0000256" key="1">
    <source>
        <dbReference type="PROSITE-ProRule" id="PRU00182"/>
    </source>
</evidence>
<gene>
    <name evidence="2" type="ORF">D9V65_01625</name>
</gene>
<organism evidence="2 3">
    <name type="scientific">Buchnera aphidicola</name>
    <name type="common">Anoecia oenotherae</name>
    <dbReference type="NCBI Taxonomy" id="1241833"/>
    <lineage>
        <taxon>Bacteria</taxon>
        <taxon>Pseudomonadati</taxon>
        <taxon>Pseudomonadota</taxon>
        <taxon>Gammaproteobacteria</taxon>
        <taxon>Enterobacterales</taxon>
        <taxon>Erwiniaceae</taxon>
        <taxon>Buchnera</taxon>
    </lineage>
</organism>
<dbReference type="AlphaFoldDB" id="A0A4D6XY98"/>
<name>A0A4D6XY98_9GAMM</name>
<reference evidence="2 3" key="1">
    <citation type="submission" date="2018-10" db="EMBL/GenBank/DDBJ databases">
        <title>Comparative functional genomics of the obligate endosymbiont Buchnera aphidicola.</title>
        <authorList>
            <person name="Chong R.A."/>
        </authorList>
    </citation>
    <scope>NUCLEOTIDE SEQUENCE [LARGE SCALE GENOMIC DNA]</scope>
    <source>
        <strain evidence="2 3">Aoe</strain>
    </source>
</reference>
<dbReference type="PROSITE" id="PS50889">
    <property type="entry name" value="S4"/>
    <property type="match status" value="1"/>
</dbReference>
<keyword evidence="1" id="KW-0694">RNA-binding</keyword>
<dbReference type="EMBL" id="CP033012">
    <property type="protein sequence ID" value="QCI19438.1"/>
    <property type="molecule type" value="Genomic_DNA"/>
</dbReference>
<protein>
    <recommendedName>
        <fullName evidence="4">RNA-binding S4 domain-containing protein</fullName>
    </recommendedName>
</protein>
<dbReference type="Proteomes" id="UP000298677">
    <property type="component" value="Chromosome"/>
</dbReference>
<keyword evidence="3" id="KW-1185">Reference proteome</keyword>
<dbReference type="InterPro" id="IPR036986">
    <property type="entry name" value="S4_RNA-bd_sf"/>
</dbReference>
<accession>A0A4D6XY98</accession>
<dbReference type="SUPFAM" id="SSF55174">
    <property type="entry name" value="Alpha-L RNA-binding motif"/>
    <property type="match status" value="1"/>
</dbReference>
<evidence type="ECO:0000313" key="2">
    <source>
        <dbReference type="EMBL" id="QCI19438.1"/>
    </source>
</evidence>
<evidence type="ECO:0000313" key="3">
    <source>
        <dbReference type="Proteomes" id="UP000298677"/>
    </source>
</evidence>
<dbReference type="CDD" id="cd00165">
    <property type="entry name" value="S4"/>
    <property type="match status" value="1"/>
</dbReference>
<sequence length="61" mass="7241">MKNSIRRIFTVFSLPNKHARLDKVLSMNFPEYSRSYFKKCILTEKVSVNGLINTKPKKKFF</sequence>